<dbReference type="PANTHER" id="PTHR40727">
    <property type="entry name" value="TRANSCRIPTION REGULATOR, ENCODED NEXT TO RECA SUPERFAMILY ATPASE-RELATED"/>
    <property type="match status" value="1"/>
</dbReference>
<sequence>MAVVVKPRRYSLDFMAMRLFAKIIKLLGGPRKMIELRRVTWLPSLMEAVYVVLLHELERKTAKEIAATLGLTPQTVQNILRAKPEFARKRLEAMLAGELESADEETKTHMAGALAKLAYEEIRQQEAVGEVKE</sequence>
<evidence type="ECO:0000313" key="2">
    <source>
        <dbReference type="Proteomes" id="UP001204798"/>
    </source>
</evidence>
<dbReference type="SUPFAM" id="SSF88659">
    <property type="entry name" value="Sigma3 and sigma4 domains of RNA polymerase sigma factors"/>
    <property type="match status" value="1"/>
</dbReference>
<dbReference type="RefSeq" id="WP_259095162.1">
    <property type="nucleotide sequence ID" value="NZ_CP130454.1"/>
</dbReference>
<accession>A0ABT2EM85</accession>
<name>A0ABT2EM85_9BACT</name>
<keyword evidence="2" id="KW-1185">Reference proteome</keyword>
<protein>
    <submittedName>
        <fullName evidence="1">Regulatory domain-containing protein</fullName>
    </submittedName>
</protein>
<proteinExistence type="predicted"/>
<dbReference type="InterPro" id="IPR036388">
    <property type="entry name" value="WH-like_DNA-bd_sf"/>
</dbReference>
<dbReference type="Gene3D" id="1.10.10.10">
    <property type="entry name" value="Winged helix-like DNA-binding domain superfamily/Winged helix DNA-binding domain"/>
    <property type="match status" value="1"/>
</dbReference>
<dbReference type="InterPro" id="IPR013324">
    <property type="entry name" value="RNA_pol_sigma_r3/r4-like"/>
</dbReference>
<dbReference type="PANTHER" id="PTHR40727:SF1">
    <property type="entry name" value="BACTERIO-OPSIN ACTIVATOR"/>
    <property type="match status" value="1"/>
</dbReference>
<organism evidence="1 2">
    <name type="scientific">Candidatus Fervidibacter sacchari</name>
    <dbReference type="NCBI Taxonomy" id="1448929"/>
    <lineage>
        <taxon>Bacteria</taxon>
        <taxon>Candidatus Fervidibacterota</taxon>
        <taxon>Candidatus Fervidibacter</taxon>
    </lineage>
</organism>
<comment type="caution">
    <text evidence="1">The sequence shown here is derived from an EMBL/GenBank/DDBJ whole genome shotgun (WGS) entry which is preliminary data.</text>
</comment>
<gene>
    <name evidence="1" type="ORF">M2350_001464</name>
</gene>
<dbReference type="InterPro" id="IPR022285">
    <property type="entry name" value="CHP03879_regulat_dom_put"/>
</dbReference>
<dbReference type="Proteomes" id="UP001204798">
    <property type="component" value="Unassembled WGS sequence"/>
</dbReference>
<evidence type="ECO:0000313" key="1">
    <source>
        <dbReference type="EMBL" id="MCS3919064.1"/>
    </source>
</evidence>
<reference evidence="1 2" key="1">
    <citation type="submission" date="2022-08" db="EMBL/GenBank/DDBJ databases">
        <title>Bacterial and archaeal communities from various locations to study Microbial Dark Matter (Phase II).</title>
        <authorList>
            <person name="Stepanauskas R."/>
        </authorList>
    </citation>
    <scope>NUCLEOTIDE SEQUENCE [LARGE SCALE GENOMIC DNA]</scope>
    <source>
        <strain evidence="1 2">PD1</strain>
    </source>
</reference>
<dbReference type="NCBIfam" id="TIGR03879">
    <property type="entry name" value="near_KaiC_dom"/>
    <property type="match status" value="1"/>
</dbReference>
<dbReference type="EMBL" id="JANUCP010000002">
    <property type="protein sequence ID" value="MCS3919064.1"/>
    <property type="molecule type" value="Genomic_DNA"/>
</dbReference>